<sequence length="161" mass="17574">MTEQPAASADPRPGPAPEPEAPWHGSDPAGPLPDEAFVRALAAEGRPDGRRAYPGRDAADHARRLLRRAVNADRPGDDTRLLLAMAVGYDIVRLAEPRAGYAGRGWCSIYQHAFLLPDGGEVCLYELEHDLTDDRRLVCEVYADEASASRAARRRALPPRP</sequence>
<dbReference type="InterPro" id="IPR046195">
    <property type="entry name" value="DUF6227"/>
</dbReference>
<proteinExistence type="predicted"/>
<dbReference type="EMBL" id="RFFJ01000168">
    <property type="protein sequence ID" value="RMI34694.1"/>
    <property type="molecule type" value="Genomic_DNA"/>
</dbReference>
<comment type="caution">
    <text evidence="2">The sequence shown here is derived from an EMBL/GenBank/DDBJ whole genome shotgun (WGS) entry which is preliminary data.</text>
</comment>
<dbReference type="AlphaFoldDB" id="A0A3M2LB85"/>
<protein>
    <submittedName>
        <fullName evidence="2">Uncharacterized protein</fullName>
    </submittedName>
</protein>
<evidence type="ECO:0000256" key="1">
    <source>
        <dbReference type="SAM" id="MobiDB-lite"/>
    </source>
</evidence>
<gene>
    <name evidence="2" type="ORF">EBN88_23230</name>
</gene>
<dbReference type="Pfam" id="PF19738">
    <property type="entry name" value="DUF6227"/>
    <property type="match status" value="1"/>
</dbReference>
<evidence type="ECO:0000313" key="3">
    <source>
        <dbReference type="Proteomes" id="UP000278673"/>
    </source>
</evidence>
<dbReference type="Proteomes" id="UP000278673">
    <property type="component" value="Unassembled WGS sequence"/>
</dbReference>
<accession>A0A3M2LB85</accession>
<reference evidence="2 3" key="1">
    <citation type="submission" date="2018-10" db="EMBL/GenBank/DDBJ databases">
        <title>Isolation, diversity and antifungal activity of actinobacteria from wheat.</title>
        <authorList>
            <person name="Han C."/>
        </authorList>
    </citation>
    <scope>NUCLEOTIDE SEQUENCE [LARGE SCALE GENOMIC DNA]</scope>
    <source>
        <strain evidence="2 3">NEAU-YY642</strain>
    </source>
</reference>
<organism evidence="2 3">
    <name type="scientific">Streptomyces triticirhizae</name>
    <dbReference type="NCBI Taxonomy" id="2483353"/>
    <lineage>
        <taxon>Bacteria</taxon>
        <taxon>Bacillati</taxon>
        <taxon>Actinomycetota</taxon>
        <taxon>Actinomycetes</taxon>
        <taxon>Kitasatosporales</taxon>
        <taxon>Streptomycetaceae</taxon>
        <taxon>Streptomyces</taxon>
    </lineage>
</organism>
<keyword evidence="3" id="KW-1185">Reference proteome</keyword>
<name>A0A3M2LB85_9ACTN</name>
<evidence type="ECO:0000313" key="2">
    <source>
        <dbReference type="EMBL" id="RMI34694.1"/>
    </source>
</evidence>
<dbReference type="RefSeq" id="WP_122399021.1">
    <property type="nucleotide sequence ID" value="NZ_RFFJ01000168.1"/>
</dbReference>
<feature type="region of interest" description="Disordered" evidence="1">
    <location>
        <begin position="1"/>
        <end position="34"/>
    </location>
</feature>